<evidence type="ECO:0000313" key="8">
    <source>
        <dbReference type="EMBL" id="KAE9242673.1"/>
    </source>
</evidence>
<evidence type="ECO:0000313" key="3">
    <source>
        <dbReference type="EMBL" id="KAE9121446.1"/>
    </source>
</evidence>
<evidence type="ECO:0000313" key="15">
    <source>
        <dbReference type="Proteomes" id="UP000440367"/>
    </source>
</evidence>
<proteinExistence type="predicted"/>
<dbReference type="Proteomes" id="UP000433483">
    <property type="component" value="Unassembled WGS sequence"/>
</dbReference>
<dbReference type="EMBL" id="QXGA01000285">
    <property type="protein sequence ID" value="KAE9148533.1"/>
    <property type="molecule type" value="Genomic_DNA"/>
</dbReference>
<dbReference type="EMBL" id="QXGB01000306">
    <property type="protein sequence ID" value="KAE9220155.1"/>
    <property type="molecule type" value="Genomic_DNA"/>
</dbReference>
<dbReference type="Proteomes" id="UP000440732">
    <property type="component" value="Unassembled WGS sequence"/>
</dbReference>
<dbReference type="Proteomes" id="UP000488956">
    <property type="component" value="Unassembled WGS sequence"/>
</dbReference>
<evidence type="ECO:0000313" key="10">
    <source>
        <dbReference type="EMBL" id="KAE9317454.1"/>
    </source>
</evidence>
<evidence type="ECO:0000313" key="5">
    <source>
        <dbReference type="EMBL" id="KAE9216671.1"/>
    </source>
</evidence>
<dbReference type="EMBL" id="QXGE01000280">
    <property type="protein sequence ID" value="KAE9317454.1"/>
    <property type="molecule type" value="Genomic_DNA"/>
</dbReference>
<dbReference type="EMBL" id="QXGF01000334">
    <property type="protein sequence ID" value="KAE8941885.1"/>
    <property type="molecule type" value="Genomic_DNA"/>
</dbReference>
<evidence type="ECO:0000313" key="12">
    <source>
        <dbReference type="Proteomes" id="UP000429523"/>
    </source>
</evidence>
<dbReference type="EMBL" id="QXGC01000283">
    <property type="protein sequence ID" value="KAE9241909.1"/>
    <property type="molecule type" value="Genomic_DNA"/>
</dbReference>
<dbReference type="EMBL" id="QXFY01000213">
    <property type="protein sequence ID" value="KAE9351917.1"/>
    <property type="molecule type" value="Genomic_DNA"/>
</dbReference>
<sequence>MSSNTTKAACRAGFITRRACIAISCGVLAPPPTSLATCTSRGTTSAVVARGAAARHAMHAQIFARTCQPRSFVL</sequence>
<protein>
    <submittedName>
        <fullName evidence="6">Uncharacterized protein</fullName>
    </submittedName>
</protein>
<dbReference type="Proteomes" id="UP000441208">
    <property type="component" value="Unassembled WGS sequence"/>
</dbReference>
<dbReference type="EMBL" id="QXGD01000342">
    <property type="protein sequence ID" value="KAE9242673.1"/>
    <property type="molecule type" value="Genomic_DNA"/>
</dbReference>
<evidence type="ECO:0000313" key="9">
    <source>
        <dbReference type="EMBL" id="KAE9314399.1"/>
    </source>
</evidence>
<evidence type="ECO:0000313" key="20">
    <source>
        <dbReference type="Proteomes" id="UP000488956"/>
    </source>
</evidence>
<evidence type="ECO:0000313" key="11">
    <source>
        <dbReference type="EMBL" id="KAE9351917.1"/>
    </source>
</evidence>
<dbReference type="OrthoDB" id="136304at2759"/>
<evidence type="ECO:0000313" key="7">
    <source>
        <dbReference type="EMBL" id="KAE9241909.1"/>
    </source>
</evidence>
<dbReference type="Proteomes" id="UP000437068">
    <property type="component" value="Unassembled WGS sequence"/>
</dbReference>
<evidence type="ECO:0000313" key="2">
    <source>
        <dbReference type="EMBL" id="KAE9047309.1"/>
    </source>
</evidence>
<dbReference type="Proteomes" id="UP000440367">
    <property type="component" value="Unassembled WGS sequence"/>
</dbReference>
<name>A0A6A3YNC9_9STRA</name>
<gene>
    <name evidence="10" type="ORF">PF001_g6845</name>
    <name evidence="9" type="ORF">PF001_g8280</name>
    <name evidence="8" type="ORF">PF002_g8634</name>
    <name evidence="7" type="ORF">PF004_g6835</name>
    <name evidence="6" type="ORF">PF005_g7593</name>
    <name evidence="5" type="ORF">PF005_g8954</name>
    <name evidence="4" type="ORF">PF006_g6883</name>
    <name evidence="3" type="ORF">PF007_g7813</name>
    <name evidence="11" type="ORF">PF008_g5717</name>
    <name evidence="1" type="ORF">PF009_g8332</name>
    <name evidence="2" type="ORF">PF010_g33222</name>
</gene>
<organism evidence="6 13">
    <name type="scientific">Phytophthora fragariae</name>
    <dbReference type="NCBI Taxonomy" id="53985"/>
    <lineage>
        <taxon>Eukaryota</taxon>
        <taxon>Sar</taxon>
        <taxon>Stramenopiles</taxon>
        <taxon>Oomycota</taxon>
        <taxon>Peronosporomycetes</taxon>
        <taxon>Peronosporales</taxon>
        <taxon>Peronosporaceae</taxon>
        <taxon>Phytophthora</taxon>
    </lineage>
</organism>
<keyword evidence="13" id="KW-1185">Reference proteome</keyword>
<dbReference type="Proteomes" id="UP000486351">
    <property type="component" value="Unassembled WGS sequence"/>
</dbReference>
<evidence type="ECO:0000313" key="13">
    <source>
        <dbReference type="Proteomes" id="UP000433483"/>
    </source>
</evidence>
<evidence type="ECO:0000313" key="16">
    <source>
        <dbReference type="Proteomes" id="UP000440732"/>
    </source>
</evidence>
<evidence type="ECO:0000313" key="17">
    <source>
        <dbReference type="Proteomes" id="UP000441208"/>
    </source>
</evidence>
<evidence type="ECO:0000313" key="14">
    <source>
        <dbReference type="Proteomes" id="UP000437068"/>
    </source>
</evidence>
<evidence type="ECO:0000313" key="19">
    <source>
        <dbReference type="Proteomes" id="UP000486351"/>
    </source>
</evidence>
<dbReference type="Proteomes" id="UP000476176">
    <property type="component" value="Unassembled WGS sequence"/>
</dbReference>
<dbReference type="EMBL" id="QXFZ01000316">
    <property type="protein sequence ID" value="KAE9121446.1"/>
    <property type="molecule type" value="Genomic_DNA"/>
</dbReference>
<evidence type="ECO:0000313" key="18">
    <source>
        <dbReference type="Proteomes" id="UP000476176"/>
    </source>
</evidence>
<comment type="caution">
    <text evidence="6">The sequence shown here is derived from an EMBL/GenBank/DDBJ whole genome shotgun (WGS) entry which is preliminary data.</text>
</comment>
<accession>A0A6A3YNC9</accession>
<dbReference type="AlphaFoldDB" id="A0A6A3YNC9"/>
<evidence type="ECO:0000313" key="6">
    <source>
        <dbReference type="EMBL" id="KAE9220155.1"/>
    </source>
</evidence>
<reference evidence="12 13" key="1">
    <citation type="submission" date="2018-08" db="EMBL/GenBank/DDBJ databases">
        <title>Genomic investigation of the strawberry pathogen Phytophthora fragariae indicates pathogenicity is determined by transcriptional variation in three key races.</title>
        <authorList>
            <person name="Adams T.M."/>
            <person name="Armitage A.D."/>
            <person name="Sobczyk M.K."/>
            <person name="Bates H.J."/>
            <person name="Dunwell J.M."/>
            <person name="Nellist C.F."/>
            <person name="Harrison R.J."/>
        </authorList>
    </citation>
    <scope>NUCLEOTIDE SEQUENCE [LARGE SCALE GENOMIC DNA]</scope>
    <source>
        <strain evidence="9 14">A4</strain>
        <strain evidence="8 15">BC-1</strain>
        <strain evidence="7 18">BC-23</strain>
        <strain evidence="6 13">NOV-27</strain>
        <strain evidence="4 16">NOV-5</strain>
        <strain evidence="3 17">NOV-71</strain>
        <strain evidence="11 19">NOV-77</strain>
        <strain evidence="1 12">NOV-9</strain>
        <strain evidence="2 20">ONT-3</strain>
    </source>
</reference>
<dbReference type="EMBL" id="QXGB01000394">
    <property type="protein sequence ID" value="KAE9216671.1"/>
    <property type="molecule type" value="Genomic_DNA"/>
</dbReference>
<evidence type="ECO:0000313" key="1">
    <source>
        <dbReference type="EMBL" id="KAE8941885.1"/>
    </source>
</evidence>
<dbReference type="Proteomes" id="UP000429523">
    <property type="component" value="Unassembled WGS sequence"/>
</dbReference>
<dbReference type="EMBL" id="QXFX01012289">
    <property type="protein sequence ID" value="KAE9047309.1"/>
    <property type="molecule type" value="Genomic_DNA"/>
</dbReference>
<evidence type="ECO:0000313" key="4">
    <source>
        <dbReference type="EMBL" id="KAE9148533.1"/>
    </source>
</evidence>
<dbReference type="EMBL" id="QXGE01000372">
    <property type="protein sequence ID" value="KAE9314399.1"/>
    <property type="molecule type" value="Genomic_DNA"/>
</dbReference>